<name>A0AAD5MZ26_PARTN</name>
<dbReference type="Proteomes" id="UP001196413">
    <property type="component" value="Unassembled WGS sequence"/>
</dbReference>
<gene>
    <name evidence="3" type="ORF">KIN20_026022</name>
</gene>
<sequence>MMFTSHLLVVLLSAVVSKVTPRSTTTDGTEGEVSTTDYDYLNSTPADESDKLCGKEGEEWKEEHFQRYTLEFHNGRLRAPRNLSLLRKKSGGKTCASNANSKKAHPGATRHFQLLSDVEVLPITYHYWDNSNIIPPLEAEYSCDLEKLADQAVDGCSTKSPQDVPDYYILFKH</sequence>
<comment type="caution">
    <text evidence="3">The sequence shown here is derived from an EMBL/GenBank/DDBJ whole genome shotgun (WGS) entry which is preliminary data.</text>
</comment>
<evidence type="ECO:0000256" key="1">
    <source>
        <dbReference type="SAM" id="MobiDB-lite"/>
    </source>
</evidence>
<feature type="chain" id="PRO_5042196557" evidence="2">
    <location>
        <begin position="22"/>
        <end position="173"/>
    </location>
</feature>
<evidence type="ECO:0000313" key="3">
    <source>
        <dbReference type="EMBL" id="KAJ1365633.1"/>
    </source>
</evidence>
<dbReference type="AlphaFoldDB" id="A0AAD5MZ26"/>
<keyword evidence="4" id="KW-1185">Reference proteome</keyword>
<proteinExistence type="predicted"/>
<dbReference type="EMBL" id="JAHQIW010005319">
    <property type="protein sequence ID" value="KAJ1365633.1"/>
    <property type="molecule type" value="Genomic_DNA"/>
</dbReference>
<evidence type="ECO:0000313" key="4">
    <source>
        <dbReference type="Proteomes" id="UP001196413"/>
    </source>
</evidence>
<feature type="signal peptide" evidence="2">
    <location>
        <begin position="1"/>
        <end position="21"/>
    </location>
</feature>
<reference evidence="3" key="1">
    <citation type="submission" date="2021-06" db="EMBL/GenBank/DDBJ databases">
        <title>Parelaphostrongylus tenuis whole genome reference sequence.</title>
        <authorList>
            <person name="Garwood T.J."/>
            <person name="Larsen P.A."/>
            <person name="Fountain-Jones N.M."/>
            <person name="Garbe J.R."/>
            <person name="Macchietto M.G."/>
            <person name="Kania S.A."/>
            <person name="Gerhold R.W."/>
            <person name="Richards J.E."/>
            <person name="Wolf T.M."/>
        </authorList>
    </citation>
    <scope>NUCLEOTIDE SEQUENCE</scope>
    <source>
        <strain evidence="3">MNPRO001-30</strain>
        <tissue evidence="3">Meninges</tissue>
    </source>
</reference>
<keyword evidence="2" id="KW-0732">Signal</keyword>
<evidence type="ECO:0000256" key="2">
    <source>
        <dbReference type="SAM" id="SignalP"/>
    </source>
</evidence>
<feature type="region of interest" description="Disordered" evidence="1">
    <location>
        <begin position="20"/>
        <end position="41"/>
    </location>
</feature>
<organism evidence="3 4">
    <name type="scientific">Parelaphostrongylus tenuis</name>
    <name type="common">Meningeal worm</name>
    <dbReference type="NCBI Taxonomy" id="148309"/>
    <lineage>
        <taxon>Eukaryota</taxon>
        <taxon>Metazoa</taxon>
        <taxon>Ecdysozoa</taxon>
        <taxon>Nematoda</taxon>
        <taxon>Chromadorea</taxon>
        <taxon>Rhabditida</taxon>
        <taxon>Rhabditina</taxon>
        <taxon>Rhabditomorpha</taxon>
        <taxon>Strongyloidea</taxon>
        <taxon>Metastrongylidae</taxon>
        <taxon>Parelaphostrongylus</taxon>
    </lineage>
</organism>
<accession>A0AAD5MZ26</accession>
<protein>
    <submittedName>
        <fullName evidence="3">Uncharacterized protein</fullName>
    </submittedName>
</protein>